<dbReference type="Gene3D" id="3.40.50.150">
    <property type="entry name" value="Vaccinia Virus protein VP39"/>
    <property type="match status" value="1"/>
</dbReference>
<dbReference type="PANTHER" id="PTHR34203">
    <property type="entry name" value="METHYLTRANSFERASE, FKBM FAMILY PROTEIN"/>
    <property type="match status" value="1"/>
</dbReference>
<accession>A0A1G2NDP0</accession>
<reference evidence="2 3" key="1">
    <citation type="journal article" date="2016" name="Nat. Commun.">
        <title>Thousands of microbial genomes shed light on interconnected biogeochemical processes in an aquifer system.</title>
        <authorList>
            <person name="Anantharaman K."/>
            <person name="Brown C.T."/>
            <person name="Hug L.A."/>
            <person name="Sharon I."/>
            <person name="Castelle C.J."/>
            <person name="Probst A.J."/>
            <person name="Thomas B.C."/>
            <person name="Singh A."/>
            <person name="Wilkins M.J."/>
            <person name="Karaoz U."/>
            <person name="Brodie E.L."/>
            <person name="Williams K.H."/>
            <person name="Hubbard S.S."/>
            <person name="Banfield J.F."/>
        </authorList>
    </citation>
    <scope>NUCLEOTIDE SEQUENCE [LARGE SCALE GENOMIC DNA]</scope>
</reference>
<proteinExistence type="predicted"/>
<dbReference type="PANTHER" id="PTHR34203:SF15">
    <property type="entry name" value="SLL1173 PROTEIN"/>
    <property type="match status" value="1"/>
</dbReference>
<evidence type="ECO:0000313" key="3">
    <source>
        <dbReference type="Proteomes" id="UP000177797"/>
    </source>
</evidence>
<dbReference type="InterPro" id="IPR006342">
    <property type="entry name" value="FkbM_mtfrase"/>
</dbReference>
<organism evidence="2 3">
    <name type="scientific">Candidatus Taylorbacteria bacterium RIFCSPLOWO2_01_FULL_48_100</name>
    <dbReference type="NCBI Taxonomy" id="1802322"/>
    <lineage>
        <taxon>Bacteria</taxon>
        <taxon>Candidatus Tayloriibacteriota</taxon>
    </lineage>
</organism>
<dbReference type="InterPro" id="IPR029063">
    <property type="entry name" value="SAM-dependent_MTases_sf"/>
</dbReference>
<comment type="caution">
    <text evidence="2">The sequence shown here is derived from an EMBL/GenBank/DDBJ whole genome shotgun (WGS) entry which is preliminary data.</text>
</comment>
<protein>
    <recommendedName>
        <fullName evidence="1">Methyltransferase FkbM domain-containing protein</fullName>
    </recommendedName>
</protein>
<sequence>MKKVFHWLLNIGWRFSAPRYKALFLSSHLPTMPMDYPGLCCRIFSYPQFRLARPVRNELHTVLWIERIRHGEVMYDIGASVGPYALIAGKRGCRVYAFEPTPASFASLLDNIQLNHLETEIHPLNVALGERTEFHTFSYRSLSAGETLHGGLDKNKKNQEGAGGGFSHLLYSWRLDDLQRTADIPFPDHVKMDIDGYELPALRGGRQTIAHCKTAQVEVRENTADSVVQFFREIGFRVEREIMRVKKGKKQKNAWVKDIQFQKISQ</sequence>
<dbReference type="EMBL" id="MHSA01000014">
    <property type="protein sequence ID" value="OHA34225.1"/>
    <property type="molecule type" value="Genomic_DNA"/>
</dbReference>
<dbReference type="NCBIfam" id="TIGR01444">
    <property type="entry name" value="fkbM_fam"/>
    <property type="match status" value="1"/>
</dbReference>
<dbReference type="SUPFAM" id="SSF53335">
    <property type="entry name" value="S-adenosyl-L-methionine-dependent methyltransferases"/>
    <property type="match status" value="1"/>
</dbReference>
<dbReference type="Pfam" id="PF05050">
    <property type="entry name" value="Methyltransf_21"/>
    <property type="match status" value="1"/>
</dbReference>
<evidence type="ECO:0000313" key="2">
    <source>
        <dbReference type="EMBL" id="OHA34225.1"/>
    </source>
</evidence>
<evidence type="ECO:0000259" key="1">
    <source>
        <dbReference type="Pfam" id="PF05050"/>
    </source>
</evidence>
<dbReference type="AlphaFoldDB" id="A0A1G2NDP0"/>
<dbReference type="InterPro" id="IPR052514">
    <property type="entry name" value="SAM-dependent_MTase"/>
</dbReference>
<name>A0A1G2NDP0_9BACT</name>
<feature type="domain" description="Methyltransferase FkbM" evidence="1">
    <location>
        <begin position="76"/>
        <end position="238"/>
    </location>
</feature>
<dbReference type="Proteomes" id="UP000177797">
    <property type="component" value="Unassembled WGS sequence"/>
</dbReference>
<gene>
    <name evidence="2" type="ORF">A2938_00180</name>
</gene>